<dbReference type="Gene3D" id="3.30.110.30">
    <property type="entry name" value="C-terminal domain of ProRS"/>
    <property type="match status" value="1"/>
</dbReference>
<dbReference type="SMART" id="SM00946">
    <property type="entry name" value="ProRS-C_1"/>
    <property type="match status" value="1"/>
</dbReference>
<keyword evidence="1" id="KW-1133">Transmembrane helix</keyword>
<evidence type="ECO:0000313" key="3">
    <source>
        <dbReference type="EMBL" id="CAH9122611.1"/>
    </source>
</evidence>
<gene>
    <name evidence="3" type="ORF">CEPIT_LOCUS24592</name>
</gene>
<comment type="caution">
    <text evidence="3">The sequence shown here is derived from an EMBL/GenBank/DDBJ whole genome shotgun (WGS) entry which is preliminary data.</text>
</comment>
<feature type="domain" description="Proline-tRNA ligase class II C-terminal" evidence="2">
    <location>
        <begin position="6"/>
        <end position="76"/>
    </location>
</feature>
<reference evidence="3" key="1">
    <citation type="submission" date="2022-07" db="EMBL/GenBank/DDBJ databases">
        <authorList>
            <person name="Macas J."/>
            <person name="Novak P."/>
            <person name="Neumann P."/>
        </authorList>
    </citation>
    <scope>NUCLEOTIDE SEQUENCE</scope>
</reference>
<feature type="transmembrane region" description="Helical" evidence="1">
    <location>
        <begin position="97"/>
        <end position="119"/>
    </location>
</feature>
<evidence type="ECO:0000256" key="1">
    <source>
        <dbReference type="SAM" id="Phobius"/>
    </source>
</evidence>
<organism evidence="3 4">
    <name type="scientific">Cuscuta epithymum</name>
    <dbReference type="NCBI Taxonomy" id="186058"/>
    <lineage>
        <taxon>Eukaryota</taxon>
        <taxon>Viridiplantae</taxon>
        <taxon>Streptophyta</taxon>
        <taxon>Embryophyta</taxon>
        <taxon>Tracheophyta</taxon>
        <taxon>Spermatophyta</taxon>
        <taxon>Magnoliopsida</taxon>
        <taxon>eudicotyledons</taxon>
        <taxon>Gunneridae</taxon>
        <taxon>Pentapetalae</taxon>
        <taxon>asterids</taxon>
        <taxon>lamiids</taxon>
        <taxon>Solanales</taxon>
        <taxon>Convolvulaceae</taxon>
        <taxon>Cuscuteae</taxon>
        <taxon>Cuscuta</taxon>
        <taxon>Cuscuta subgen. Cuscuta</taxon>
    </lineage>
</organism>
<keyword evidence="1" id="KW-0472">Membrane</keyword>
<dbReference type="GO" id="GO:0005524">
    <property type="term" value="F:ATP binding"/>
    <property type="evidence" value="ECO:0007669"/>
    <property type="project" value="InterPro"/>
</dbReference>
<dbReference type="GO" id="GO:0004827">
    <property type="term" value="F:proline-tRNA ligase activity"/>
    <property type="evidence" value="ECO:0007669"/>
    <property type="project" value="InterPro"/>
</dbReference>
<evidence type="ECO:0000259" key="2">
    <source>
        <dbReference type="SMART" id="SM00946"/>
    </source>
</evidence>
<dbReference type="EMBL" id="CAMAPF010000926">
    <property type="protein sequence ID" value="CAH9122611.1"/>
    <property type="molecule type" value="Genomic_DNA"/>
</dbReference>
<dbReference type="InterPro" id="IPR016061">
    <property type="entry name" value="Pro-tRNA_ligase_II_C"/>
</dbReference>
<sequence length="120" mass="13702">MLQNIWNEFVKALNDDQKLILAPWCDEKVVEKDVKAQIKGKMGASNTLCCPFEQPELPKGMLCFAIGGTCQDMVILDASFINLYTHSNVSLTRRIRILWHGLFVLLCFFRLVYSLGIYLS</sequence>
<dbReference type="Pfam" id="PF09180">
    <property type="entry name" value="ProRS-C_1"/>
    <property type="match status" value="1"/>
</dbReference>
<keyword evidence="4" id="KW-1185">Reference proteome</keyword>
<proteinExistence type="predicted"/>
<dbReference type="InterPro" id="IPR017449">
    <property type="entry name" value="Pro-tRNA_synth_II"/>
</dbReference>
<accession>A0AAV0EFH0</accession>
<evidence type="ECO:0000313" key="4">
    <source>
        <dbReference type="Proteomes" id="UP001152523"/>
    </source>
</evidence>
<dbReference type="AlphaFoldDB" id="A0AAV0EFH0"/>
<dbReference type="GO" id="GO:0006433">
    <property type="term" value="P:prolyl-tRNA aminoacylation"/>
    <property type="evidence" value="ECO:0007669"/>
    <property type="project" value="InterPro"/>
</dbReference>
<dbReference type="Proteomes" id="UP001152523">
    <property type="component" value="Unassembled WGS sequence"/>
</dbReference>
<dbReference type="GO" id="GO:0005737">
    <property type="term" value="C:cytoplasm"/>
    <property type="evidence" value="ECO:0007669"/>
    <property type="project" value="InterPro"/>
</dbReference>
<name>A0AAV0EFH0_9ASTE</name>
<keyword evidence="1" id="KW-0812">Transmembrane</keyword>
<protein>
    <recommendedName>
        <fullName evidence="2">Proline-tRNA ligase class II C-terminal domain-containing protein</fullName>
    </recommendedName>
</protein>
<dbReference type="SUPFAM" id="SSF64586">
    <property type="entry name" value="C-terminal domain of ProRS"/>
    <property type="match status" value="1"/>
</dbReference>